<dbReference type="Proteomes" id="UP000001116">
    <property type="component" value="Chromosome"/>
</dbReference>
<sequence>MSVYSTSTTPRARIEHRCDQCARTIPVGETYSRWEGVTGDGWHTNKACQQCDAYQRALFDEGIYDEDEYGSKCYPWLSDVDWSDFADDPLWVLRRERFRQQWAGQPFPIALDQEASRA</sequence>
<dbReference type="AlphaFoldDB" id="A6W8T8"/>
<dbReference type="STRING" id="266940.Krad_1741"/>
<evidence type="ECO:0000313" key="1">
    <source>
        <dbReference type="EMBL" id="ABS03227.1"/>
    </source>
</evidence>
<evidence type="ECO:0000313" key="2">
    <source>
        <dbReference type="Proteomes" id="UP000001116"/>
    </source>
</evidence>
<reference evidence="2" key="1">
    <citation type="journal article" date="2008" name="PLoS ONE">
        <title>Survival in nuclear waste, extreme resistance, and potential applications gleaned from the genome sequence of Kineococcus radiotolerans SRS30216.</title>
        <authorList>
            <person name="Bagwell C.E."/>
            <person name="Bhat S."/>
            <person name="Hawkins G.M."/>
            <person name="Smith B.W."/>
            <person name="Biswas T."/>
            <person name="Hoover T.R."/>
            <person name="Saunders E."/>
            <person name="Han C.S."/>
            <person name="Tsodikov O.V."/>
            <person name="Shimkets L.J."/>
        </authorList>
    </citation>
    <scope>NUCLEOTIDE SEQUENCE [LARGE SCALE GENOMIC DNA]</scope>
    <source>
        <strain evidence="2">ATCC BAA-149 / DSM 14245 / SRS30216</strain>
    </source>
</reference>
<protein>
    <submittedName>
        <fullName evidence="1">Uncharacterized protein</fullName>
    </submittedName>
</protein>
<dbReference type="KEGG" id="kra:Krad_1741"/>
<proteinExistence type="predicted"/>
<accession>A6W8T8</accession>
<name>A6W8T8_KINRD</name>
<dbReference type="OrthoDB" id="5149997at2"/>
<dbReference type="RefSeq" id="WP_011981634.1">
    <property type="nucleotide sequence ID" value="NC_009664.2"/>
</dbReference>
<gene>
    <name evidence="1" type="ordered locus">Krad_1741</name>
</gene>
<keyword evidence="2" id="KW-1185">Reference proteome</keyword>
<dbReference type="HOGENOM" id="CLU_2069964_0_0_11"/>
<dbReference type="EMBL" id="CP000750">
    <property type="protein sequence ID" value="ABS03227.1"/>
    <property type="molecule type" value="Genomic_DNA"/>
</dbReference>
<organism evidence="1 2">
    <name type="scientific">Kineococcus radiotolerans (strain ATCC BAA-149 / DSM 14245 / SRS30216)</name>
    <dbReference type="NCBI Taxonomy" id="266940"/>
    <lineage>
        <taxon>Bacteria</taxon>
        <taxon>Bacillati</taxon>
        <taxon>Actinomycetota</taxon>
        <taxon>Actinomycetes</taxon>
        <taxon>Kineosporiales</taxon>
        <taxon>Kineosporiaceae</taxon>
        <taxon>Kineococcus</taxon>
    </lineage>
</organism>